<feature type="domain" description="Flavoprotein" evidence="1">
    <location>
        <begin position="21"/>
        <end position="146"/>
    </location>
</feature>
<evidence type="ECO:0000313" key="2">
    <source>
        <dbReference type="EMBL" id="AQZ65573.1"/>
    </source>
</evidence>
<dbReference type="SUPFAM" id="SSF52507">
    <property type="entry name" value="Homo-oligomeric flavin-containing Cys decarboxylases, HFCD"/>
    <property type="match status" value="1"/>
</dbReference>
<dbReference type="InterPro" id="IPR003382">
    <property type="entry name" value="Flavoprotein"/>
</dbReference>
<keyword evidence="3" id="KW-1185">Reference proteome</keyword>
<sequence>MGQDPVVTSRSHPVLYVIGCGARPCGQLPEFVTWAQGLGWEACVILTPKGVEFADVPKLEELTGYPVRSEYKRPTEPDVLPWPADAFVVAPATFNTINKWAAGISDTLALGLLNEGLGLEVPMIAVPNPNVILARHPAFQRSVQDLRSWGVRVMFDPERYPLPKSVPGASPTSLFPWPALRDEFANAARGMQG</sequence>
<dbReference type="KEGG" id="noa:BKM31_32620"/>
<dbReference type="GO" id="GO:0003824">
    <property type="term" value="F:catalytic activity"/>
    <property type="evidence" value="ECO:0007669"/>
    <property type="project" value="InterPro"/>
</dbReference>
<protein>
    <submittedName>
        <fullName evidence="2">Flavoprotein</fullName>
    </submittedName>
</protein>
<proteinExistence type="predicted"/>
<evidence type="ECO:0000259" key="1">
    <source>
        <dbReference type="Pfam" id="PF02441"/>
    </source>
</evidence>
<dbReference type="InterPro" id="IPR036551">
    <property type="entry name" value="Flavin_trans-like"/>
</dbReference>
<gene>
    <name evidence="2" type="ORF">BKM31_32620</name>
</gene>
<dbReference type="Gene3D" id="3.40.50.1950">
    <property type="entry name" value="Flavin prenyltransferase-like"/>
    <property type="match status" value="1"/>
</dbReference>
<accession>A0A1V0A5U3</accession>
<evidence type="ECO:0000313" key="3">
    <source>
        <dbReference type="Proteomes" id="UP000190797"/>
    </source>
</evidence>
<dbReference type="Proteomes" id="UP000190797">
    <property type="component" value="Chromosome"/>
</dbReference>
<dbReference type="STRING" id="1909395.BKM31_32620"/>
<reference evidence="3" key="1">
    <citation type="journal article" date="2017" name="Med. Chem. Commun.">
        <title>Nonomuraea sp. ATCC 55076 harbours the largest actinomycete chromosome to date and the kistamicin biosynthetic gene cluster.</title>
        <authorList>
            <person name="Nazari B."/>
            <person name="Forneris C.C."/>
            <person name="Gibson M.I."/>
            <person name="Moon K."/>
            <person name="Schramma K.R."/>
            <person name="Seyedsayamdost M.R."/>
        </authorList>
    </citation>
    <scope>NUCLEOTIDE SEQUENCE [LARGE SCALE GENOMIC DNA]</scope>
    <source>
        <strain evidence="3">ATCC 55076</strain>
    </source>
</reference>
<name>A0A1V0A5U3_9ACTN</name>
<dbReference type="AlphaFoldDB" id="A0A1V0A5U3"/>
<dbReference type="EMBL" id="CP017717">
    <property type="protein sequence ID" value="AQZ65573.1"/>
    <property type="molecule type" value="Genomic_DNA"/>
</dbReference>
<organism evidence="2 3">
    <name type="scientific">[Actinomadura] parvosata subsp. kistnae</name>
    <dbReference type="NCBI Taxonomy" id="1909395"/>
    <lineage>
        <taxon>Bacteria</taxon>
        <taxon>Bacillati</taxon>
        <taxon>Actinomycetota</taxon>
        <taxon>Actinomycetes</taxon>
        <taxon>Streptosporangiales</taxon>
        <taxon>Streptosporangiaceae</taxon>
        <taxon>Nonomuraea</taxon>
    </lineage>
</organism>
<dbReference type="Pfam" id="PF02441">
    <property type="entry name" value="Flavoprotein"/>
    <property type="match status" value="1"/>
</dbReference>